<gene>
    <name evidence="3" type="ORF">HK103_004635</name>
</gene>
<evidence type="ECO:0000259" key="2">
    <source>
        <dbReference type="PROSITE" id="PS51203"/>
    </source>
</evidence>
<dbReference type="GO" id="GO:0005737">
    <property type="term" value="C:cytoplasm"/>
    <property type="evidence" value="ECO:0007669"/>
    <property type="project" value="UniProtKB-ARBA"/>
</dbReference>
<dbReference type="Proteomes" id="UP001210925">
    <property type="component" value="Unassembled WGS sequence"/>
</dbReference>
<feature type="domain" description="SGS" evidence="1">
    <location>
        <begin position="115"/>
        <end position="202"/>
    </location>
</feature>
<dbReference type="InterPro" id="IPR007699">
    <property type="entry name" value="SGS_dom"/>
</dbReference>
<dbReference type="CDD" id="cd06466">
    <property type="entry name" value="p23_CS_SGT1_like"/>
    <property type="match status" value="1"/>
</dbReference>
<dbReference type="Pfam" id="PF04969">
    <property type="entry name" value="CS"/>
    <property type="match status" value="1"/>
</dbReference>
<sequence>MTTEKPAIRHEWYQTDSHVIISVFIKNLKQDQVQVDFADTSLTVTVKMDASRESQVDFDPLFLPVDPAASSFEILSTKIEIKLKKASVGTRWELLQGQPTGLLTTMNTSTSAAHSYPSSARHKVDFNAVDKAVEEDKLEGEQALNKLFQDIFKNGSDETKKAMMKSFQESNGTCLSTNWDEVKQKKVDVTPPDGMVAKPYTS</sequence>
<evidence type="ECO:0008006" key="5">
    <source>
        <dbReference type="Google" id="ProtNLM"/>
    </source>
</evidence>
<accession>A0AAD5ULS3</accession>
<dbReference type="Gene3D" id="2.60.40.790">
    <property type="match status" value="1"/>
</dbReference>
<evidence type="ECO:0000259" key="1">
    <source>
        <dbReference type="PROSITE" id="PS51048"/>
    </source>
</evidence>
<name>A0AAD5ULS3_9FUNG</name>
<evidence type="ECO:0000313" key="4">
    <source>
        <dbReference type="Proteomes" id="UP001210925"/>
    </source>
</evidence>
<dbReference type="Pfam" id="PF05002">
    <property type="entry name" value="SGS"/>
    <property type="match status" value="1"/>
</dbReference>
<comment type="caution">
    <text evidence="3">The sequence shown here is derived from an EMBL/GenBank/DDBJ whole genome shotgun (WGS) entry which is preliminary data.</text>
</comment>
<proteinExistence type="predicted"/>
<dbReference type="FunFam" id="2.60.40.790:FF:000012">
    <property type="entry name" value="SGT1 homolog, MIS12 kinetochore complex assembly cochaperone"/>
    <property type="match status" value="1"/>
</dbReference>
<dbReference type="EMBL" id="JADGKB010000004">
    <property type="protein sequence ID" value="KAJ3261684.1"/>
    <property type="molecule type" value="Genomic_DNA"/>
</dbReference>
<dbReference type="InterPro" id="IPR044563">
    <property type="entry name" value="Sgt1-like"/>
</dbReference>
<dbReference type="PROSITE" id="PS51048">
    <property type="entry name" value="SGS"/>
    <property type="match status" value="1"/>
</dbReference>
<protein>
    <recommendedName>
        <fullName evidence="5">Suppressor of G2 allele of SKP1</fullName>
    </recommendedName>
</protein>
<dbReference type="PROSITE" id="PS51203">
    <property type="entry name" value="CS"/>
    <property type="match status" value="1"/>
</dbReference>
<dbReference type="InterPro" id="IPR008978">
    <property type="entry name" value="HSP20-like_chaperone"/>
</dbReference>
<dbReference type="PANTHER" id="PTHR45862">
    <property type="entry name" value="PROTEIN SGT1 HOMOLOG"/>
    <property type="match status" value="1"/>
</dbReference>
<keyword evidence="4" id="KW-1185">Reference proteome</keyword>
<dbReference type="AlphaFoldDB" id="A0AAD5ULS3"/>
<dbReference type="InterPro" id="IPR007052">
    <property type="entry name" value="CS_dom"/>
</dbReference>
<organism evidence="3 4">
    <name type="scientific">Boothiomyces macroporosus</name>
    <dbReference type="NCBI Taxonomy" id="261099"/>
    <lineage>
        <taxon>Eukaryota</taxon>
        <taxon>Fungi</taxon>
        <taxon>Fungi incertae sedis</taxon>
        <taxon>Chytridiomycota</taxon>
        <taxon>Chytridiomycota incertae sedis</taxon>
        <taxon>Chytridiomycetes</taxon>
        <taxon>Rhizophydiales</taxon>
        <taxon>Terramycetaceae</taxon>
        <taxon>Boothiomyces</taxon>
    </lineage>
</organism>
<dbReference type="GO" id="GO:0051087">
    <property type="term" value="F:protein-folding chaperone binding"/>
    <property type="evidence" value="ECO:0007669"/>
    <property type="project" value="InterPro"/>
</dbReference>
<dbReference type="SUPFAM" id="SSF49764">
    <property type="entry name" value="HSP20-like chaperones"/>
    <property type="match status" value="1"/>
</dbReference>
<reference evidence="3" key="1">
    <citation type="submission" date="2020-05" db="EMBL/GenBank/DDBJ databases">
        <title>Phylogenomic resolution of chytrid fungi.</title>
        <authorList>
            <person name="Stajich J.E."/>
            <person name="Amses K."/>
            <person name="Simmons R."/>
            <person name="Seto K."/>
            <person name="Myers J."/>
            <person name="Bonds A."/>
            <person name="Quandt C.A."/>
            <person name="Barry K."/>
            <person name="Liu P."/>
            <person name="Grigoriev I."/>
            <person name="Longcore J.E."/>
            <person name="James T.Y."/>
        </authorList>
    </citation>
    <scope>NUCLEOTIDE SEQUENCE</scope>
    <source>
        <strain evidence="3">PLAUS21</strain>
    </source>
</reference>
<evidence type="ECO:0000313" key="3">
    <source>
        <dbReference type="EMBL" id="KAJ3261684.1"/>
    </source>
</evidence>
<feature type="domain" description="CS" evidence="2">
    <location>
        <begin position="5"/>
        <end position="96"/>
    </location>
</feature>